<organism evidence="2 3">
    <name type="scientific">Cohnella ginsengisoli</name>
    <dbReference type="NCBI Taxonomy" id="425004"/>
    <lineage>
        <taxon>Bacteria</taxon>
        <taxon>Bacillati</taxon>
        <taxon>Bacillota</taxon>
        <taxon>Bacilli</taxon>
        <taxon>Bacillales</taxon>
        <taxon>Paenibacillaceae</taxon>
        <taxon>Cohnella</taxon>
    </lineage>
</organism>
<dbReference type="RefSeq" id="WP_277566119.1">
    <property type="nucleotide sequence ID" value="NZ_JAPDHZ010000003.1"/>
</dbReference>
<dbReference type="PROSITE" id="PS51257">
    <property type="entry name" value="PROKAR_LIPOPROTEIN"/>
    <property type="match status" value="1"/>
</dbReference>
<reference evidence="2 3" key="1">
    <citation type="submission" date="2022-10" db="EMBL/GenBank/DDBJ databases">
        <title>Comparative genomic analysis of Cohnella hashimotonis sp. nov., isolated from the International Space Station.</title>
        <authorList>
            <person name="Simpson A."/>
            <person name="Venkateswaran K."/>
        </authorList>
    </citation>
    <scope>NUCLEOTIDE SEQUENCE [LARGE SCALE GENOMIC DNA]</scope>
    <source>
        <strain evidence="2 3">DSM 18997</strain>
    </source>
</reference>
<dbReference type="Proteomes" id="UP001153387">
    <property type="component" value="Unassembled WGS sequence"/>
</dbReference>
<evidence type="ECO:0000256" key="1">
    <source>
        <dbReference type="SAM" id="SignalP"/>
    </source>
</evidence>
<evidence type="ECO:0008006" key="4">
    <source>
        <dbReference type="Google" id="ProtNLM"/>
    </source>
</evidence>
<keyword evidence="3" id="KW-1185">Reference proteome</keyword>
<gene>
    <name evidence="2" type="ORF">OMP38_16590</name>
</gene>
<keyword evidence="1" id="KW-0732">Signal</keyword>
<evidence type="ECO:0000313" key="3">
    <source>
        <dbReference type="Proteomes" id="UP001153387"/>
    </source>
</evidence>
<comment type="caution">
    <text evidence="2">The sequence shown here is derived from an EMBL/GenBank/DDBJ whole genome shotgun (WGS) entry which is preliminary data.</text>
</comment>
<name>A0A9X4QP45_9BACL</name>
<feature type="signal peptide" evidence="1">
    <location>
        <begin position="1"/>
        <end position="24"/>
    </location>
</feature>
<accession>A0A9X4QP45</accession>
<feature type="chain" id="PRO_5040829796" description="Lipoprotein" evidence="1">
    <location>
        <begin position="25"/>
        <end position="213"/>
    </location>
</feature>
<evidence type="ECO:0000313" key="2">
    <source>
        <dbReference type="EMBL" id="MDG0792305.1"/>
    </source>
</evidence>
<proteinExistence type="predicted"/>
<sequence>MMIFNRLLAVAILAGVLVTAIGCASSESNPKMNAVATESASIIADQTIQPSTSSASAPIEASQETSAFALKVGDELLHLQDWDDRTDLEGLLGKPLSQKTEALKNADTLTGSFVKELTYEGLRVELFSPKQNGKSFWILSIEATAQPYRTPAGISVGSTVAEVKKTYPGIAIGDGRTDPDNAAYRLSDKDGRNLEFDVKDGAVAEIRLFFLIP</sequence>
<protein>
    <recommendedName>
        <fullName evidence="4">Lipoprotein</fullName>
    </recommendedName>
</protein>
<dbReference type="AlphaFoldDB" id="A0A9X4QP45"/>
<dbReference type="EMBL" id="JAPDHZ010000003">
    <property type="protein sequence ID" value="MDG0792305.1"/>
    <property type="molecule type" value="Genomic_DNA"/>
</dbReference>